<keyword evidence="6" id="KW-1133">Transmembrane helix</keyword>
<comment type="caution">
    <text evidence="7">The sequence shown here is derived from an EMBL/GenBank/DDBJ whole genome shotgun (WGS) entry which is preliminary data.</text>
</comment>
<protein>
    <submittedName>
        <fullName evidence="7">Uncharacterized protein (UPF0333 family)</fullName>
    </submittedName>
</protein>
<keyword evidence="5" id="KW-0281">Fimbrium</keyword>
<feature type="transmembrane region" description="Helical" evidence="6">
    <location>
        <begin position="7"/>
        <end position="27"/>
    </location>
</feature>
<evidence type="ECO:0000256" key="2">
    <source>
        <dbReference type="ARBA" id="ARBA00004561"/>
    </source>
</evidence>
<evidence type="ECO:0000256" key="3">
    <source>
        <dbReference type="ARBA" id="ARBA00004613"/>
    </source>
</evidence>
<sequence>MSNRGQLSIEMVILIIAVLVSGSYVALNMSKGAFETTSVTEVQETSYCGFTSGFDVNVINNAIVTLTTGEIQVNPNDADSNNAFNSTYINLTDNSVIIYSLDNVHENLIMNYEDGSKVYIPLNETWKNFTASTITLRMINSDINVTINGEPIDIDTFCFEIIPPEGSDYFNFQMCNLGGNAKYYLRIVDQDVTLVPSE</sequence>
<evidence type="ECO:0000256" key="5">
    <source>
        <dbReference type="ARBA" id="ARBA00023263"/>
    </source>
</evidence>
<comment type="subcellular location">
    <subcellularLocation>
        <location evidence="1">Cell surface</location>
    </subcellularLocation>
    <subcellularLocation>
        <location evidence="2">Fimbrium</location>
    </subcellularLocation>
    <subcellularLocation>
        <location evidence="3">Secreted</location>
    </subcellularLocation>
</comment>
<evidence type="ECO:0000313" key="8">
    <source>
        <dbReference type="Proteomes" id="UP000533207"/>
    </source>
</evidence>
<proteinExistence type="predicted"/>
<evidence type="ECO:0000256" key="1">
    <source>
        <dbReference type="ARBA" id="ARBA00004241"/>
    </source>
</evidence>
<dbReference type="Pfam" id="PF04021">
    <property type="entry name" value="Class_IIIsignal"/>
    <property type="match status" value="1"/>
</dbReference>
<keyword evidence="4" id="KW-0964">Secreted</keyword>
<keyword evidence="6" id="KW-0472">Membrane</keyword>
<organism evidence="7 8">
    <name type="scientific">Methanococcus maripaludis</name>
    <name type="common">Methanococcus deltae</name>
    <dbReference type="NCBI Taxonomy" id="39152"/>
    <lineage>
        <taxon>Archaea</taxon>
        <taxon>Methanobacteriati</taxon>
        <taxon>Methanobacteriota</taxon>
        <taxon>Methanomada group</taxon>
        <taxon>Methanococci</taxon>
        <taxon>Methanococcales</taxon>
        <taxon>Methanococcaceae</taxon>
        <taxon>Methanococcus</taxon>
    </lineage>
</organism>
<evidence type="ECO:0000256" key="6">
    <source>
        <dbReference type="SAM" id="Phobius"/>
    </source>
</evidence>
<dbReference type="EMBL" id="JACDUL010000004">
    <property type="protein sequence ID" value="MBA2862671.1"/>
    <property type="molecule type" value="Genomic_DNA"/>
</dbReference>
<dbReference type="Proteomes" id="UP000533207">
    <property type="component" value="Unassembled WGS sequence"/>
</dbReference>
<accession>A0A7J9PHT0</accession>
<evidence type="ECO:0000313" key="7">
    <source>
        <dbReference type="EMBL" id="MBA2862671.1"/>
    </source>
</evidence>
<dbReference type="InterPro" id="IPR007166">
    <property type="entry name" value="Class3_signal_pept_motif"/>
</dbReference>
<gene>
    <name evidence="7" type="ORF">HNP90_001568</name>
</gene>
<dbReference type="RefSeq" id="WP_012068252.1">
    <property type="nucleotide sequence ID" value="NZ_JACDUL010000004.1"/>
</dbReference>
<dbReference type="AlphaFoldDB" id="A0A7J9PHT0"/>
<reference evidence="7 8" key="1">
    <citation type="submission" date="2020-07" db="EMBL/GenBank/DDBJ databases">
        <title>Genomic Encyclopedia of Type Strains, Phase IV (KMG-V): Genome sequencing to study the core and pangenomes of soil and plant-associated prokaryotes.</title>
        <authorList>
            <person name="Whitman W."/>
        </authorList>
    </citation>
    <scope>NUCLEOTIDE SEQUENCE [LARGE SCALE GENOMIC DNA]</scope>
    <source>
        <strain evidence="7 8">C8</strain>
    </source>
</reference>
<dbReference type="GO" id="GO:0005576">
    <property type="term" value="C:extracellular region"/>
    <property type="evidence" value="ECO:0007669"/>
    <property type="project" value="UniProtKB-SubCell"/>
</dbReference>
<keyword evidence="6" id="KW-0812">Transmembrane</keyword>
<evidence type="ECO:0000256" key="4">
    <source>
        <dbReference type="ARBA" id="ARBA00022525"/>
    </source>
</evidence>
<dbReference type="GO" id="GO:0009986">
    <property type="term" value="C:cell surface"/>
    <property type="evidence" value="ECO:0007669"/>
    <property type="project" value="UniProtKB-SubCell"/>
</dbReference>
<name>A0A7J9PHT0_METMI</name>